<name>A0A6J4PHF6_9CYAN</name>
<organism evidence="1">
    <name type="scientific">uncultured Leptolyngbya sp</name>
    <dbReference type="NCBI Taxonomy" id="332963"/>
    <lineage>
        <taxon>Bacteria</taxon>
        <taxon>Bacillati</taxon>
        <taxon>Cyanobacteriota</taxon>
        <taxon>Cyanophyceae</taxon>
        <taxon>Leptolyngbyales</taxon>
        <taxon>Leptolyngbyaceae</taxon>
        <taxon>Leptolyngbya group</taxon>
        <taxon>Leptolyngbya</taxon>
        <taxon>environmental samples</taxon>
    </lineage>
</organism>
<sequence length="39" mass="4324">TAEIRTMPQAAIDMTRVDAILPLPEIAPYLVNLLCRARS</sequence>
<dbReference type="EMBL" id="CADCTY010002308">
    <property type="protein sequence ID" value="CAA9416353.1"/>
    <property type="molecule type" value="Genomic_DNA"/>
</dbReference>
<dbReference type="SUPFAM" id="SSF52738">
    <property type="entry name" value="Methylesterase CheB, C-terminal domain"/>
    <property type="match status" value="1"/>
</dbReference>
<evidence type="ECO:0008006" key="2">
    <source>
        <dbReference type="Google" id="ProtNLM"/>
    </source>
</evidence>
<dbReference type="Gene3D" id="3.40.50.180">
    <property type="entry name" value="Methylesterase CheB, C-terminal domain"/>
    <property type="match status" value="1"/>
</dbReference>
<dbReference type="InterPro" id="IPR035909">
    <property type="entry name" value="CheB_C"/>
</dbReference>
<accession>A0A6J4PHF6</accession>
<evidence type="ECO:0000313" key="1">
    <source>
        <dbReference type="EMBL" id="CAA9416353.1"/>
    </source>
</evidence>
<protein>
    <recommendedName>
        <fullName evidence="2">Chemotaxis protein CheB</fullName>
    </recommendedName>
</protein>
<dbReference type="AlphaFoldDB" id="A0A6J4PHF6"/>
<gene>
    <name evidence="1" type="ORF">AVDCRST_MAG94-6713</name>
</gene>
<feature type="non-terminal residue" evidence="1">
    <location>
        <position position="1"/>
    </location>
</feature>
<reference evidence="1" key="1">
    <citation type="submission" date="2020-02" db="EMBL/GenBank/DDBJ databases">
        <authorList>
            <person name="Meier V. D."/>
        </authorList>
    </citation>
    <scope>NUCLEOTIDE SEQUENCE</scope>
    <source>
        <strain evidence="1">AVDCRST_MAG94</strain>
    </source>
</reference>
<proteinExistence type="predicted"/>